<gene>
    <name evidence="2" type="ORF">AALO_G00196220</name>
</gene>
<dbReference type="AlphaFoldDB" id="A0AAV6G6K1"/>
<protein>
    <recommendedName>
        <fullName evidence="1">Integrase core domain-containing protein</fullName>
    </recommendedName>
</protein>
<dbReference type="InterPro" id="IPR058913">
    <property type="entry name" value="Integrase_dom_put"/>
</dbReference>
<keyword evidence="3" id="KW-1185">Reference proteome</keyword>
<reference evidence="2" key="1">
    <citation type="submission" date="2020-10" db="EMBL/GenBank/DDBJ databases">
        <title>Chromosome-scale genome assembly of the Allis shad, Alosa alosa.</title>
        <authorList>
            <person name="Margot Z."/>
            <person name="Christophe K."/>
            <person name="Cabau C."/>
            <person name="Louis A."/>
            <person name="Berthelot C."/>
            <person name="Parey E."/>
            <person name="Roest Crollius H."/>
            <person name="Montfort J."/>
            <person name="Robinson-Rechavi M."/>
            <person name="Bucao C."/>
            <person name="Bouchez O."/>
            <person name="Gislard M."/>
            <person name="Lluch J."/>
            <person name="Milhes M."/>
            <person name="Lampietro C."/>
            <person name="Lopez Roques C."/>
            <person name="Donnadieu C."/>
            <person name="Braasch I."/>
            <person name="Desvignes T."/>
            <person name="Postlethwait J."/>
            <person name="Bobe J."/>
            <person name="Guiguen Y."/>
        </authorList>
    </citation>
    <scope>NUCLEOTIDE SEQUENCE</scope>
    <source>
        <strain evidence="2">M-15738</strain>
        <tissue evidence="2">Blood</tissue>
    </source>
</reference>
<evidence type="ECO:0000313" key="3">
    <source>
        <dbReference type="Proteomes" id="UP000823561"/>
    </source>
</evidence>
<dbReference type="Pfam" id="PF24764">
    <property type="entry name" value="rva_4"/>
    <property type="match status" value="1"/>
</dbReference>
<sequence length="145" mass="16544">MCGQLSLATTMKCYIQWKKRGWSTYQMRCTSFVYIVILPRLRSDLKCFSSGWDKHPLRTEGNLSPDQLWHIGMLQTPVVEPDVEPTEPIPDCTGDLEDGVVVTEIPCPLSDTNFAVLEETINPLHSTLCHTDLYIQTFDLVQRLN</sequence>
<name>A0AAV6G6K1_9TELE</name>
<feature type="domain" description="Integrase core" evidence="1">
    <location>
        <begin position="33"/>
        <end position="76"/>
    </location>
</feature>
<accession>A0AAV6G6K1</accession>
<organism evidence="2 3">
    <name type="scientific">Alosa alosa</name>
    <name type="common">allis shad</name>
    <dbReference type="NCBI Taxonomy" id="278164"/>
    <lineage>
        <taxon>Eukaryota</taxon>
        <taxon>Metazoa</taxon>
        <taxon>Chordata</taxon>
        <taxon>Craniata</taxon>
        <taxon>Vertebrata</taxon>
        <taxon>Euteleostomi</taxon>
        <taxon>Actinopterygii</taxon>
        <taxon>Neopterygii</taxon>
        <taxon>Teleostei</taxon>
        <taxon>Clupei</taxon>
        <taxon>Clupeiformes</taxon>
        <taxon>Clupeoidei</taxon>
        <taxon>Clupeidae</taxon>
        <taxon>Alosa</taxon>
    </lineage>
</organism>
<proteinExistence type="predicted"/>
<dbReference type="Proteomes" id="UP000823561">
    <property type="component" value="Chromosome 14"/>
</dbReference>
<comment type="caution">
    <text evidence="2">The sequence shown here is derived from an EMBL/GenBank/DDBJ whole genome shotgun (WGS) entry which is preliminary data.</text>
</comment>
<dbReference type="EMBL" id="JADWDJ010000014">
    <property type="protein sequence ID" value="KAG5270749.1"/>
    <property type="molecule type" value="Genomic_DNA"/>
</dbReference>
<evidence type="ECO:0000259" key="1">
    <source>
        <dbReference type="Pfam" id="PF24764"/>
    </source>
</evidence>
<evidence type="ECO:0000313" key="2">
    <source>
        <dbReference type="EMBL" id="KAG5270749.1"/>
    </source>
</evidence>